<evidence type="ECO:0000313" key="2">
    <source>
        <dbReference type="Proteomes" id="UP000198323"/>
    </source>
</evidence>
<accession>A0A226MW49</accession>
<dbReference type="EMBL" id="MCFN01000403">
    <property type="protein sequence ID" value="OXB59259.1"/>
    <property type="molecule type" value="Genomic_DNA"/>
</dbReference>
<gene>
    <name evidence="1" type="ORF">ASZ78_016894</name>
</gene>
<evidence type="ECO:0000313" key="1">
    <source>
        <dbReference type="EMBL" id="OXB59259.1"/>
    </source>
</evidence>
<dbReference type="AlphaFoldDB" id="A0A226MW49"/>
<sequence length="385" mass="43962">MVLIAMEHVDSAIKQGVGRTLAQAMVTQDSHGMAWLEIQRSGQLMAGEINYNTYELERPSVQRHKGDSFSQELNSEIATENHLQKIHQVLMSITLTPRWIHIKTLDPFPLGAVWRRRSGMPAVDGMTSSGPGSWFTMEDAMRKPVHWKPSASLGMYRSMYKKDYTWHEDSKTLTEEDVQKLRAKEFAVPQEPREMMYYDRAVGEGRDVSQSEKQEGTVLSPRVLQQACEEQRKHLNSDLPLAERHAPKHYPNTELTATQVDRPERPWALTRLEKELSSSQNLQAAAGGPGTAGMLLHRQKLDPTWGTYQHFMLETGQALQHEAQQNKNMALGSSVLVEGLNMSRQNAHQSHFEDVNTWGLMREDWKGNHEREFIENKKSLRHNSA</sequence>
<dbReference type="Proteomes" id="UP000198323">
    <property type="component" value="Unassembled WGS sequence"/>
</dbReference>
<dbReference type="OrthoDB" id="9514831at2759"/>
<organism evidence="1 2">
    <name type="scientific">Callipepla squamata</name>
    <name type="common">Scaled quail</name>
    <dbReference type="NCBI Taxonomy" id="9009"/>
    <lineage>
        <taxon>Eukaryota</taxon>
        <taxon>Metazoa</taxon>
        <taxon>Chordata</taxon>
        <taxon>Craniata</taxon>
        <taxon>Vertebrata</taxon>
        <taxon>Euteleostomi</taxon>
        <taxon>Archelosauria</taxon>
        <taxon>Archosauria</taxon>
        <taxon>Dinosauria</taxon>
        <taxon>Saurischia</taxon>
        <taxon>Theropoda</taxon>
        <taxon>Coelurosauria</taxon>
        <taxon>Aves</taxon>
        <taxon>Neognathae</taxon>
        <taxon>Galloanserae</taxon>
        <taxon>Galliformes</taxon>
        <taxon>Odontophoridae</taxon>
        <taxon>Callipepla</taxon>
    </lineage>
</organism>
<reference evidence="1 2" key="1">
    <citation type="submission" date="2016-07" db="EMBL/GenBank/DDBJ databases">
        <title>Disparate Historic Effective Population Sizes Predicted by Modern Levels of Genome Diversity for the Scaled Quail (Callipepla squamata) and the Northern Bobwhite (Colinus virginianus): Inferences from First and Second Generation Draft Genome Assemblies for Sympatric New World Quail.</title>
        <authorList>
            <person name="Oldeschulte D.L."/>
            <person name="Halley Y.A."/>
            <person name="Bhattarai E.K."/>
            <person name="Brashear W.A."/>
            <person name="Hill J."/>
            <person name="Metz R.P."/>
            <person name="Johnson C.D."/>
            <person name="Rollins D."/>
            <person name="Peterson M.J."/>
            <person name="Bickhart D.M."/>
            <person name="Decker J.E."/>
            <person name="Seabury C.M."/>
        </authorList>
    </citation>
    <scope>NUCLEOTIDE SEQUENCE [LARGE SCALE GENOMIC DNA]</scope>
    <source>
        <strain evidence="1 2">Texas</strain>
        <tissue evidence="1">Leg muscle</tissue>
    </source>
</reference>
<keyword evidence="2" id="KW-1185">Reference proteome</keyword>
<name>A0A226MW49_CALSU</name>
<proteinExistence type="predicted"/>
<comment type="caution">
    <text evidence="1">The sequence shown here is derived from an EMBL/GenBank/DDBJ whole genome shotgun (WGS) entry which is preliminary data.</text>
</comment>
<protein>
    <submittedName>
        <fullName evidence="1">Uncharacterized protein</fullName>
    </submittedName>
</protein>